<evidence type="ECO:0000313" key="1">
    <source>
        <dbReference type="EMBL" id="KAJ2895491.1"/>
    </source>
</evidence>
<sequence length="107" mass="11957">MSPIALDFAAPYSSQLSAPAGAGAATRVQDLLLRSPLYTDDCDLYPRRMREVMNQRSRVIVVPEEEHPGAALYFRQQEAAVARRQMTTEDIEALLKLYPGAARHLQI</sequence>
<reference evidence="1" key="1">
    <citation type="submission" date="2022-07" db="EMBL/GenBank/DDBJ databases">
        <title>Phylogenomic reconstructions and comparative analyses of Kickxellomycotina fungi.</title>
        <authorList>
            <person name="Reynolds N.K."/>
            <person name="Stajich J.E."/>
            <person name="Barry K."/>
            <person name="Grigoriev I.V."/>
            <person name="Crous P."/>
            <person name="Smith M.E."/>
        </authorList>
    </citation>
    <scope>NUCLEOTIDE SEQUENCE</scope>
    <source>
        <strain evidence="1">CBS 190363</strain>
    </source>
</reference>
<comment type="caution">
    <text evidence="1">The sequence shown here is derived from an EMBL/GenBank/DDBJ whole genome shotgun (WGS) entry which is preliminary data.</text>
</comment>
<dbReference type="EMBL" id="JANBVB010000287">
    <property type="protein sequence ID" value="KAJ2895491.1"/>
    <property type="molecule type" value="Genomic_DNA"/>
</dbReference>
<evidence type="ECO:0000313" key="2">
    <source>
        <dbReference type="Proteomes" id="UP001139981"/>
    </source>
</evidence>
<proteinExistence type="predicted"/>
<gene>
    <name evidence="1" type="ORF">IWW38_002292</name>
</gene>
<accession>A0ACC1M4P2</accession>
<organism evidence="1 2">
    <name type="scientific">Coemansia aciculifera</name>
    <dbReference type="NCBI Taxonomy" id="417176"/>
    <lineage>
        <taxon>Eukaryota</taxon>
        <taxon>Fungi</taxon>
        <taxon>Fungi incertae sedis</taxon>
        <taxon>Zoopagomycota</taxon>
        <taxon>Kickxellomycotina</taxon>
        <taxon>Kickxellomycetes</taxon>
        <taxon>Kickxellales</taxon>
        <taxon>Kickxellaceae</taxon>
        <taxon>Coemansia</taxon>
    </lineage>
</organism>
<dbReference type="Proteomes" id="UP001139981">
    <property type="component" value="Unassembled WGS sequence"/>
</dbReference>
<protein>
    <submittedName>
        <fullName evidence="1">Uncharacterized protein</fullName>
    </submittedName>
</protein>
<keyword evidence="2" id="KW-1185">Reference proteome</keyword>
<name>A0ACC1M4P2_9FUNG</name>